<reference evidence="1 2" key="1">
    <citation type="submission" date="2021-04" db="EMBL/GenBank/DDBJ databases">
        <title>Nocardia tengchongensis.</title>
        <authorList>
            <person name="Zhuang k."/>
            <person name="Ran Y."/>
            <person name="Li W."/>
        </authorList>
    </citation>
    <scope>NUCLEOTIDE SEQUENCE [LARGE SCALE GENOMIC DNA]</scope>
    <source>
        <strain evidence="1 2">CFH S0057</strain>
    </source>
</reference>
<evidence type="ECO:0000313" key="1">
    <source>
        <dbReference type="EMBL" id="QVI25266.1"/>
    </source>
</evidence>
<name>A0ABX8CZE6_9NOCA</name>
<organism evidence="1 2">
    <name type="scientific">Nocardia tengchongensis</name>
    <dbReference type="NCBI Taxonomy" id="2055889"/>
    <lineage>
        <taxon>Bacteria</taxon>
        <taxon>Bacillati</taxon>
        <taxon>Actinomycetota</taxon>
        <taxon>Actinomycetes</taxon>
        <taxon>Mycobacteriales</taxon>
        <taxon>Nocardiaceae</taxon>
        <taxon>Nocardia</taxon>
    </lineage>
</organism>
<evidence type="ECO:0000313" key="2">
    <source>
        <dbReference type="Proteomes" id="UP000683310"/>
    </source>
</evidence>
<sequence>MPEDLQRELDRDPAAAAAFAELDARNRYSIIWRINEAKRPETRQRRIATYLDMLRRGERLHP</sequence>
<accession>A0ABX8CZE6</accession>
<dbReference type="EMBL" id="CP074371">
    <property type="protein sequence ID" value="QVI25266.1"/>
    <property type="molecule type" value="Genomic_DNA"/>
</dbReference>
<protein>
    <submittedName>
        <fullName evidence="1">YdeI/OmpD-associated family protein</fullName>
    </submittedName>
</protein>
<proteinExistence type="predicted"/>
<dbReference type="Proteomes" id="UP000683310">
    <property type="component" value="Chromosome"/>
</dbReference>
<gene>
    <name evidence="1" type="ORF">KHQ06_31955</name>
</gene>
<keyword evidence="2" id="KW-1185">Reference proteome</keyword>
<dbReference type="Pfam" id="PF13376">
    <property type="entry name" value="OmdA"/>
    <property type="match status" value="1"/>
</dbReference>